<dbReference type="Gene3D" id="3.30.300.30">
    <property type="match status" value="1"/>
</dbReference>
<feature type="transmembrane region" description="Helical" evidence="4">
    <location>
        <begin position="689"/>
        <end position="710"/>
    </location>
</feature>
<dbReference type="PANTHER" id="PTHR33927:SF5">
    <property type="entry name" value="ENZYME, PUTATIVE (AFU_ORTHOLOGUE AFUA_8G01222)-RELATED"/>
    <property type="match status" value="1"/>
</dbReference>
<gene>
    <name evidence="6" type="ORF">GMDG_04803</name>
</gene>
<dbReference type="HOGENOM" id="CLU_005562_2_0_1"/>
<organism evidence="6 7">
    <name type="scientific">Pseudogymnoascus destructans (strain ATCC MYA-4855 / 20631-21)</name>
    <name type="common">Bat white-nose syndrome fungus</name>
    <name type="synonym">Geomyces destructans</name>
    <dbReference type="NCBI Taxonomy" id="658429"/>
    <lineage>
        <taxon>Eukaryota</taxon>
        <taxon>Fungi</taxon>
        <taxon>Dikarya</taxon>
        <taxon>Ascomycota</taxon>
        <taxon>Pezizomycotina</taxon>
        <taxon>Leotiomycetes</taxon>
        <taxon>Thelebolales</taxon>
        <taxon>Thelebolaceae</taxon>
        <taxon>Pseudogymnoascus</taxon>
    </lineage>
</organism>
<dbReference type="NCBIfam" id="TIGR01733">
    <property type="entry name" value="AA-adenyl-dom"/>
    <property type="match status" value="1"/>
</dbReference>
<feature type="transmembrane region" description="Helical" evidence="4">
    <location>
        <begin position="722"/>
        <end position="742"/>
    </location>
</feature>
<evidence type="ECO:0000259" key="5">
    <source>
        <dbReference type="Pfam" id="PF00501"/>
    </source>
</evidence>
<name>L8GCV7_PSED2</name>
<evidence type="ECO:0000256" key="2">
    <source>
        <dbReference type="ARBA" id="ARBA00022553"/>
    </source>
</evidence>
<keyword evidence="7" id="KW-1185">Reference proteome</keyword>
<dbReference type="EMBL" id="GL573260">
    <property type="protein sequence ID" value="ELR10528.1"/>
    <property type="molecule type" value="Genomic_DNA"/>
</dbReference>
<dbReference type="SUPFAM" id="SSF81665">
    <property type="entry name" value="Calcium ATPase, transmembrane domain M"/>
    <property type="match status" value="1"/>
</dbReference>
<dbReference type="OrthoDB" id="3142841at2759"/>
<dbReference type="PANTHER" id="PTHR33927">
    <property type="entry name" value="TRANSMEMBRANE PROTEIN"/>
    <property type="match status" value="1"/>
</dbReference>
<dbReference type="Proteomes" id="UP000011064">
    <property type="component" value="Unassembled WGS sequence"/>
</dbReference>
<dbReference type="InterPro" id="IPR010071">
    <property type="entry name" value="AA_adenyl_dom"/>
</dbReference>
<feature type="domain" description="AMP-dependent synthetase/ligase" evidence="5">
    <location>
        <begin position="36"/>
        <end position="371"/>
    </location>
</feature>
<evidence type="ECO:0000313" key="6">
    <source>
        <dbReference type="EMBL" id="ELR10528.1"/>
    </source>
</evidence>
<reference evidence="7" key="1">
    <citation type="submission" date="2010-09" db="EMBL/GenBank/DDBJ databases">
        <title>The genome sequence of Geomyces destructans 20631-21.</title>
        <authorList>
            <consortium name="The Broad Institute Genome Sequencing Platform"/>
            <person name="Cuomo C.A."/>
            <person name="Blehert D.S."/>
            <person name="Lorch J.M."/>
            <person name="Young S.K."/>
            <person name="Zeng Q."/>
            <person name="Gargeya S."/>
            <person name="Fitzgerald M."/>
            <person name="Haas B."/>
            <person name="Abouelleil A."/>
            <person name="Alvarado L."/>
            <person name="Arachchi H.M."/>
            <person name="Berlin A."/>
            <person name="Brown A."/>
            <person name="Chapman S.B."/>
            <person name="Chen Z."/>
            <person name="Dunbar C."/>
            <person name="Freedman E."/>
            <person name="Gearin G."/>
            <person name="Gellesch M."/>
            <person name="Goldberg J."/>
            <person name="Griggs A."/>
            <person name="Gujja S."/>
            <person name="Heiman D."/>
            <person name="Howarth C."/>
            <person name="Larson L."/>
            <person name="Lui A."/>
            <person name="MacDonald P.J.P."/>
            <person name="Montmayeur A."/>
            <person name="Murphy C."/>
            <person name="Neiman D."/>
            <person name="Pearson M."/>
            <person name="Priest M."/>
            <person name="Roberts A."/>
            <person name="Saif S."/>
            <person name="Shea T."/>
            <person name="Shenoy N."/>
            <person name="Sisk P."/>
            <person name="Stolte C."/>
            <person name="Sykes S."/>
            <person name="Wortman J."/>
            <person name="Nusbaum C."/>
            <person name="Birren B."/>
        </authorList>
    </citation>
    <scope>NUCLEOTIDE SEQUENCE [LARGE SCALE GENOMIC DNA]</scope>
    <source>
        <strain evidence="7">ATCC MYA-4855 / 20631-21</strain>
    </source>
</reference>
<dbReference type="AlphaFoldDB" id="L8GCV7"/>
<protein>
    <recommendedName>
        <fullName evidence="5">AMP-dependent synthetase/ligase domain-containing protein</fullName>
    </recommendedName>
</protein>
<keyword evidence="2" id="KW-0597">Phosphoprotein</keyword>
<accession>L8GCV7</accession>
<keyword evidence="4" id="KW-1133">Transmembrane helix</keyword>
<evidence type="ECO:0000313" key="7">
    <source>
        <dbReference type="Proteomes" id="UP000011064"/>
    </source>
</evidence>
<dbReference type="InterPro" id="IPR042099">
    <property type="entry name" value="ANL_N_sf"/>
</dbReference>
<evidence type="ECO:0000256" key="3">
    <source>
        <dbReference type="SAM" id="MobiDB-lite"/>
    </source>
</evidence>
<keyword evidence="4" id="KW-0812">Transmembrane</keyword>
<evidence type="ECO:0000256" key="1">
    <source>
        <dbReference type="ARBA" id="ARBA00022450"/>
    </source>
</evidence>
<keyword evidence="1" id="KW-0596">Phosphopantetheine</keyword>
<keyword evidence="4" id="KW-0472">Membrane</keyword>
<dbReference type="InterPro" id="IPR023298">
    <property type="entry name" value="ATPase_P-typ_TM_dom_sf"/>
</dbReference>
<feature type="transmembrane region" description="Helical" evidence="4">
    <location>
        <begin position="578"/>
        <end position="598"/>
    </location>
</feature>
<dbReference type="InParanoid" id="L8GCV7"/>
<feature type="region of interest" description="Disordered" evidence="3">
    <location>
        <begin position="537"/>
        <end position="559"/>
    </location>
</feature>
<sequence length="985" mass="108265">MFHELDSLCPADRDLFHHFGHGLRVEPRFSLVHQAFEDVVDTRPSLVAAEHDGNTVTYHELERLSNVLANNLIQSGLEPRQRVCLVLQRSIDMVVAILAVIKCGCQYVPLDGGVVPDNVMSHIFEDTQAQFVLCLAKFHHKVQHCAGSTTTIVVLDAPREEKRCPISTERPAVSLDSSDGLYIIYTSGTTGKPKGVDVSHQNVANLICLPPGNLGISRGTKVPQLLSISFDMAQWEILATLLNGGTLVLRTSNWNDVLKQANTIIATPSVLRKLVRAEYPNIQVVALAGEPCPKSLADEWATEATLYHCCGPTEVTIVNTMHVHQPGHDLSIGQPVPNTDVYILDENEKPLPIGSIGLMWAGGRCVSRGYLNLPEETSKKFKLNKFVSDGSFMFNTGDLGRWRDDGTLETLGRIDDQVKIKGFRVELSSVATAIEQTPGINRACAILNDEVLWGFYSGPSYVDEFDVKAVVSKCQPYYAIPSQWVYRLDLPLTPNGKIDKQALLASIPVNQEMQLIANPTPAILNDPDKYPAVTAIESSDTGANKSDSSTSSMQEKHPLPQKFGTHGARALRYRFFSLYRRFFSVVFIGNMVAVIYMIHRYAVQRPGLPSLGTATAANLCTAVLMRQDHVVNILFTLACSVPTSAPLFIRRNCAKVYHIGGLHSGAGVAATAWLLVFTIAATIEFAHPAVLAVSYTLIALLVGIVASAHPTFRARFHNRFELIHRFAGWTALALFWIQTIVLTDSLRGTTPLGKALTNSPRFWLLLIATSSVALPWLNLRKVNVRRDVLSGHAVRLYFDYATPVVGTAVRISQRPLVEWHAFATIAKPNEKGFSLLASNAGDWTLNQIQNGPPKLWVRGVPACGVLRIAPLFRRIVLVATGSGIGPCLPVIYAKRVPARIFWSTPHPEQNFGPEIIKAVYDADPDAVIHNTKTMGRPDMIAISYRLLQESNAEAVCVISNKKLTQMIVYGMESRGIPAFGAIFDS</sequence>
<dbReference type="VEuPathDB" id="FungiDB:GMDG_04803"/>
<dbReference type="InterPro" id="IPR045851">
    <property type="entry name" value="AMP-bd_C_sf"/>
</dbReference>
<proteinExistence type="predicted"/>
<feature type="compositionally biased region" description="Polar residues" evidence="3">
    <location>
        <begin position="537"/>
        <end position="553"/>
    </location>
</feature>
<dbReference type="InterPro" id="IPR052979">
    <property type="entry name" value="Adenylate-forming_domain"/>
</dbReference>
<dbReference type="STRING" id="658429.L8GCV7"/>
<dbReference type="InterPro" id="IPR000873">
    <property type="entry name" value="AMP-dep_synth/lig_dom"/>
</dbReference>
<dbReference type="Pfam" id="PF00501">
    <property type="entry name" value="AMP-binding"/>
    <property type="match status" value="1"/>
</dbReference>
<dbReference type="Gene3D" id="3.40.50.12780">
    <property type="entry name" value="N-terminal domain of ligase-like"/>
    <property type="match status" value="1"/>
</dbReference>
<evidence type="ECO:0000256" key="4">
    <source>
        <dbReference type="SAM" id="Phobius"/>
    </source>
</evidence>
<dbReference type="PROSITE" id="PS00455">
    <property type="entry name" value="AMP_BINDING"/>
    <property type="match status" value="1"/>
</dbReference>
<dbReference type="SUPFAM" id="SSF56801">
    <property type="entry name" value="Acetyl-CoA synthetase-like"/>
    <property type="match status" value="1"/>
</dbReference>
<feature type="transmembrane region" description="Helical" evidence="4">
    <location>
        <begin position="762"/>
        <end position="779"/>
    </location>
</feature>
<feature type="transmembrane region" description="Helical" evidence="4">
    <location>
        <begin position="661"/>
        <end position="683"/>
    </location>
</feature>
<dbReference type="InterPro" id="IPR020845">
    <property type="entry name" value="AMP-binding_CS"/>
</dbReference>